<evidence type="ECO:0000313" key="16">
    <source>
        <dbReference type="Proteomes" id="UP000032046"/>
    </source>
</evidence>
<dbReference type="EC" id="3.1.3.80" evidence="3"/>
<dbReference type="GO" id="GO:0034417">
    <property type="term" value="F:bisphosphoglycerate 3-phosphatase activity"/>
    <property type="evidence" value="ECO:0007669"/>
    <property type="project" value="UniProtKB-EC"/>
</dbReference>
<evidence type="ECO:0000256" key="2">
    <source>
        <dbReference type="ARBA" id="ARBA00008422"/>
    </source>
</evidence>
<evidence type="ECO:0000256" key="10">
    <source>
        <dbReference type="ARBA" id="ARBA00043668"/>
    </source>
</evidence>
<evidence type="ECO:0000256" key="8">
    <source>
        <dbReference type="ARBA" id="ARBA00023136"/>
    </source>
</evidence>
<evidence type="ECO:0000256" key="3">
    <source>
        <dbReference type="ARBA" id="ARBA00012976"/>
    </source>
</evidence>
<dbReference type="EMBL" id="JXQK01000085">
    <property type="protein sequence ID" value="KIP60273.1"/>
    <property type="molecule type" value="Genomic_DNA"/>
</dbReference>
<organism evidence="15 16">
    <name type="scientific">Prevotella pectinovora</name>
    <dbReference type="NCBI Taxonomy" id="1602169"/>
    <lineage>
        <taxon>Bacteria</taxon>
        <taxon>Pseudomonadati</taxon>
        <taxon>Bacteroidota</taxon>
        <taxon>Bacteroidia</taxon>
        <taxon>Bacteroidales</taxon>
        <taxon>Prevotellaceae</taxon>
        <taxon>Prevotella</taxon>
    </lineage>
</organism>
<comment type="caution">
    <text evidence="15">The sequence shown here is derived from an EMBL/GenBank/DDBJ whole genome shotgun (WGS) entry which is preliminary data.</text>
</comment>
<dbReference type="STRING" id="1602171.ST44_11705"/>
<reference evidence="15 16" key="1">
    <citation type="submission" date="2015-01" db="EMBL/GenBank/DDBJ databases">
        <title>Comparative genomics of non-oral Prevotella species.</title>
        <authorList>
            <person name="Accetto T."/>
            <person name="Nograsek B."/>
            <person name="Avgustin G."/>
        </authorList>
    </citation>
    <scope>NUCLEOTIDE SEQUENCE [LARGE SCALE GENOMIC DNA]</scope>
    <source>
        <strain evidence="15 16">P5-119</strain>
    </source>
</reference>
<evidence type="ECO:0000256" key="14">
    <source>
        <dbReference type="SAM" id="SignalP"/>
    </source>
</evidence>
<comment type="subcellular location">
    <subcellularLocation>
        <location evidence="1">Membrane</location>
    </subcellularLocation>
</comment>
<comment type="catalytic activity">
    <reaction evidence="10">
        <text>1D-myo-inositol 1,2,5,6-tetrakisphosphate + H2O = 1D-myo-inositol 1,2,6-trisphosphate + phosphate</text>
        <dbReference type="Rhea" id="RHEA:77119"/>
        <dbReference type="ChEBI" id="CHEBI:15377"/>
        <dbReference type="ChEBI" id="CHEBI:43474"/>
        <dbReference type="ChEBI" id="CHEBI:195535"/>
        <dbReference type="ChEBI" id="CHEBI:195537"/>
        <dbReference type="EC" id="3.1.3.62"/>
    </reaction>
    <physiologicalReaction direction="left-to-right" evidence="10">
        <dbReference type="Rhea" id="RHEA:77120"/>
    </physiologicalReaction>
</comment>
<comment type="catalytic activity">
    <reaction evidence="11">
        <text>1D-myo-inositol 1,2,4,5,6-pentakisphosphate + H2O = 1D-myo-inositol 1,2,5,6-tetrakisphosphate + phosphate</text>
        <dbReference type="Rhea" id="RHEA:77115"/>
        <dbReference type="ChEBI" id="CHEBI:15377"/>
        <dbReference type="ChEBI" id="CHEBI:43474"/>
        <dbReference type="ChEBI" id="CHEBI:57798"/>
        <dbReference type="ChEBI" id="CHEBI:195535"/>
        <dbReference type="EC" id="3.1.3.62"/>
    </reaction>
    <physiologicalReaction direction="left-to-right" evidence="11">
        <dbReference type="Rhea" id="RHEA:77116"/>
    </physiologicalReaction>
</comment>
<evidence type="ECO:0000256" key="12">
    <source>
        <dbReference type="ARBA" id="ARBA00043691"/>
    </source>
</evidence>
<dbReference type="Pfam" id="PF00328">
    <property type="entry name" value="His_Phos_2"/>
    <property type="match status" value="1"/>
</dbReference>
<dbReference type="SUPFAM" id="SSF53254">
    <property type="entry name" value="Phosphoglycerate mutase-like"/>
    <property type="match status" value="1"/>
</dbReference>
<evidence type="ECO:0000256" key="6">
    <source>
        <dbReference type="ARBA" id="ARBA00022729"/>
    </source>
</evidence>
<evidence type="ECO:0000313" key="15">
    <source>
        <dbReference type="EMBL" id="KIP60273.1"/>
    </source>
</evidence>
<feature type="chain" id="PRO_5002212412" description="Multiple inositol polyphosphate phosphatase 1" evidence="14">
    <location>
        <begin position="23"/>
        <end position="434"/>
    </location>
</feature>
<protein>
    <recommendedName>
        <fullName evidence="5">Multiple inositol polyphosphate phosphatase 1</fullName>
        <ecNumber evidence="4">3.1.3.62</ecNumber>
        <ecNumber evidence="3">3.1.3.80</ecNumber>
    </recommendedName>
    <alternativeName>
        <fullName evidence="9">2,3-bisphosphoglycerate 3-phosphatase</fullName>
    </alternativeName>
</protein>
<dbReference type="InterPro" id="IPR000560">
    <property type="entry name" value="His_Pase_clade-2"/>
</dbReference>
<comment type="catalytic activity">
    <reaction evidence="13">
        <text>(2R)-2,3-bisphosphoglycerate + H2O = (2R)-2-phosphoglycerate + phosphate</text>
        <dbReference type="Rhea" id="RHEA:27381"/>
        <dbReference type="ChEBI" id="CHEBI:15377"/>
        <dbReference type="ChEBI" id="CHEBI:43474"/>
        <dbReference type="ChEBI" id="CHEBI:58248"/>
        <dbReference type="ChEBI" id="CHEBI:58289"/>
        <dbReference type="EC" id="3.1.3.80"/>
    </reaction>
    <physiologicalReaction direction="left-to-right" evidence="13">
        <dbReference type="Rhea" id="RHEA:27382"/>
    </physiologicalReaction>
</comment>
<evidence type="ECO:0000256" key="9">
    <source>
        <dbReference type="ARBA" id="ARBA00031642"/>
    </source>
</evidence>
<evidence type="ECO:0000256" key="1">
    <source>
        <dbReference type="ARBA" id="ARBA00004370"/>
    </source>
</evidence>
<dbReference type="EC" id="3.1.3.62" evidence="4"/>
<keyword evidence="8" id="KW-0472">Membrane</keyword>
<feature type="signal peptide" evidence="14">
    <location>
        <begin position="1"/>
        <end position="22"/>
    </location>
</feature>
<keyword evidence="6 14" id="KW-0732">Signal</keyword>
<comment type="similarity">
    <text evidence="2">Belongs to the histidine acid phosphatase family. MINPP1 subfamily.</text>
</comment>
<evidence type="ECO:0000256" key="11">
    <source>
        <dbReference type="ARBA" id="ARBA00043671"/>
    </source>
</evidence>
<evidence type="ECO:0000256" key="4">
    <source>
        <dbReference type="ARBA" id="ARBA00013040"/>
    </source>
</evidence>
<sequence>MISIRHTLLTLTIALAANGAMAQTSFEEISADLNKSGGVYLAYPEVTTRQTPAPKGYTPFYVSHYGRHGSRYLLGDGDFTMTISLLEKAENEGCITPLGKDVLQRLRKVFTETRGRGGDLTPLGARQHKGIAERMARNYPEAFRGKRRVFARSTVVYRCAMSMAAFCDGLKGIYPQLSIDYEMTERNMSYLNYHTDESNKFTHGETGPWVEEYRKFEAEHVKPARLVNSLFSDADFIRCQVNPEKLAWAFYWIASDMQDIETKDVTFYDIFTPQELFDMWQCVNYRFYIGNANPQMSDGLVMANASTLVENILECADKAISNGDMAADLRFGHDGNVIPLLALLQIDGFDVEVRKPEEVYKHWADFKATPMASNIQIVFFRNKAGNIIVKFLHNEKECHIPVATDSWPYYKWSDVKNYYQNRLKQIKQRVANRK</sequence>
<dbReference type="AlphaFoldDB" id="A0A0D0IRC4"/>
<dbReference type="PANTHER" id="PTHR20963:SF8">
    <property type="entry name" value="MULTIPLE INOSITOL POLYPHOSPHATE PHOSPHATASE 1"/>
    <property type="match status" value="1"/>
</dbReference>
<name>A0A0D0IRC4_9BACT</name>
<keyword evidence="7" id="KW-0378">Hydrolase</keyword>
<dbReference type="GO" id="GO:0016020">
    <property type="term" value="C:membrane"/>
    <property type="evidence" value="ECO:0007669"/>
    <property type="project" value="UniProtKB-SubCell"/>
</dbReference>
<gene>
    <name evidence="15" type="ORF">ST44_11705</name>
</gene>
<dbReference type="CDD" id="cd07061">
    <property type="entry name" value="HP_HAP_like"/>
    <property type="match status" value="1"/>
</dbReference>
<dbReference type="RefSeq" id="WP_042520094.1">
    <property type="nucleotide sequence ID" value="NZ_JAXJLY010000211.1"/>
</dbReference>
<dbReference type="Gene3D" id="3.40.50.1240">
    <property type="entry name" value="Phosphoglycerate mutase-like"/>
    <property type="match status" value="1"/>
</dbReference>
<comment type="catalytic activity">
    <reaction evidence="12">
        <text>1D-myo-inositol hexakisphosphate + H2O = 1D-myo-inositol 1,2,4,5,6-pentakisphosphate + phosphate</text>
        <dbReference type="Rhea" id="RHEA:16989"/>
        <dbReference type="ChEBI" id="CHEBI:15377"/>
        <dbReference type="ChEBI" id="CHEBI:43474"/>
        <dbReference type="ChEBI" id="CHEBI:57798"/>
        <dbReference type="ChEBI" id="CHEBI:58130"/>
        <dbReference type="EC" id="3.1.3.62"/>
    </reaction>
    <physiologicalReaction direction="left-to-right" evidence="12">
        <dbReference type="Rhea" id="RHEA:16990"/>
    </physiologicalReaction>
</comment>
<dbReference type="Proteomes" id="UP000032046">
    <property type="component" value="Unassembled WGS sequence"/>
</dbReference>
<dbReference type="PANTHER" id="PTHR20963">
    <property type="entry name" value="MULTIPLE INOSITOL POLYPHOSPHATE PHOSPHATASE-RELATED"/>
    <property type="match status" value="1"/>
</dbReference>
<evidence type="ECO:0000256" key="13">
    <source>
        <dbReference type="ARBA" id="ARBA00043832"/>
    </source>
</evidence>
<evidence type="ECO:0000256" key="7">
    <source>
        <dbReference type="ARBA" id="ARBA00022801"/>
    </source>
</evidence>
<proteinExistence type="inferred from homology"/>
<keyword evidence="16" id="KW-1185">Reference proteome</keyword>
<dbReference type="InterPro" id="IPR029033">
    <property type="entry name" value="His_PPase_superfam"/>
</dbReference>
<evidence type="ECO:0000256" key="5">
    <source>
        <dbReference type="ARBA" id="ARBA00018097"/>
    </source>
</evidence>
<accession>A0A0D0IRC4</accession>